<dbReference type="PANTHER" id="PTHR15835:SF6">
    <property type="entry name" value="ZINC FINGER C3HC-TYPE PROTEIN 1"/>
    <property type="match status" value="1"/>
</dbReference>
<comment type="subcellular location">
    <subcellularLocation>
        <location evidence="1">Nucleus</location>
    </subcellularLocation>
</comment>
<proteinExistence type="predicted"/>
<dbReference type="Pfam" id="PF07967">
    <property type="entry name" value="zf-C3HC"/>
    <property type="match status" value="1"/>
</dbReference>
<dbReference type="InterPro" id="IPR012935">
    <property type="entry name" value="NuBaID_N"/>
</dbReference>
<keyword evidence="4" id="KW-0862">Zinc</keyword>
<dbReference type="eggNOG" id="KOG4765">
    <property type="taxonomic scope" value="Eukaryota"/>
</dbReference>
<keyword evidence="10" id="KW-1185">Reference proteome</keyword>
<evidence type="ECO:0000313" key="10">
    <source>
        <dbReference type="Proteomes" id="UP000001744"/>
    </source>
</evidence>
<dbReference type="HOGENOM" id="CLU_940597_0_0_1"/>
<dbReference type="AlphaFoldDB" id="B6JYN6"/>
<evidence type="ECO:0000256" key="5">
    <source>
        <dbReference type="ARBA" id="ARBA00023242"/>
    </source>
</evidence>
<keyword evidence="2" id="KW-0479">Metal-binding</keyword>
<dbReference type="Pfam" id="PF08600">
    <property type="entry name" value="NuBaID_C"/>
    <property type="match status" value="1"/>
</dbReference>
<evidence type="ECO:0000256" key="4">
    <source>
        <dbReference type="ARBA" id="ARBA00022833"/>
    </source>
</evidence>
<dbReference type="InterPro" id="IPR013909">
    <property type="entry name" value="NuBaID_C"/>
</dbReference>
<name>B6JYN6_SCHJY</name>
<dbReference type="GO" id="GO:0008270">
    <property type="term" value="F:zinc ion binding"/>
    <property type="evidence" value="ECO:0007669"/>
    <property type="project" value="UniProtKB-KW"/>
</dbReference>
<dbReference type="OrthoDB" id="2592092at2759"/>
<evidence type="ECO:0000313" key="8">
    <source>
        <dbReference type="EMBL" id="EEB06654.1"/>
    </source>
</evidence>
<dbReference type="STRING" id="402676.B6JYN6"/>
<evidence type="ECO:0000259" key="6">
    <source>
        <dbReference type="Pfam" id="PF07967"/>
    </source>
</evidence>
<keyword evidence="5" id="KW-0539">Nucleus</keyword>
<feature type="domain" description="C3HC-type" evidence="6">
    <location>
        <begin position="36"/>
        <end position="141"/>
    </location>
</feature>
<evidence type="ECO:0000256" key="2">
    <source>
        <dbReference type="ARBA" id="ARBA00022723"/>
    </source>
</evidence>
<evidence type="ECO:0000313" key="9">
    <source>
        <dbReference type="JaponicusDB" id="SJAG_05243"/>
    </source>
</evidence>
<dbReference type="VEuPathDB" id="FungiDB:SJAG_05243"/>
<protein>
    <submittedName>
        <fullName evidence="8">RNA export factor Rsm1</fullName>
    </submittedName>
</protein>
<dbReference type="EMBL" id="KE651168">
    <property type="protein sequence ID" value="EEB06654.1"/>
    <property type="molecule type" value="Genomic_DNA"/>
</dbReference>
<dbReference type="GO" id="GO:0005634">
    <property type="term" value="C:nucleus"/>
    <property type="evidence" value="ECO:0007669"/>
    <property type="project" value="UniProtKB-SubCell"/>
</dbReference>
<evidence type="ECO:0000256" key="1">
    <source>
        <dbReference type="ARBA" id="ARBA00004123"/>
    </source>
</evidence>
<organism evidence="8 10">
    <name type="scientific">Schizosaccharomyces japonicus (strain yFS275 / FY16936)</name>
    <name type="common">Fission yeast</name>
    <dbReference type="NCBI Taxonomy" id="402676"/>
    <lineage>
        <taxon>Eukaryota</taxon>
        <taxon>Fungi</taxon>
        <taxon>Dikarya</taxon>
        <taxon>Ascomycota</taxon>
        <taxon>Taphrinomycotina</taxon>
        <taxon>Schizosaccharomycetes</taxon>
        <taxon>Schizosaccharomycetales</taxon>
        <taxon>Schizosaccharomycetaceae</taxon>
        <taxon>Schizosaccharomyces</taxon>
    </lineage>
</organism>
<dbReference type="OMA" id="YECEYCH"/>
<evidence type="ECO:0000256" key="3">
    <source>
        <dbReference type="ARBA" id="ARBA00022771"/>
    </source>
</evidence>
<dbReference type="Proteomes" id="UP000001744">
    <property type="component" value="Unassembled WGS sequence"/>
</dbReference>
<sequence>MDSECNRFLLELDNVPTHLVRAYEYEVQKSATLFNPWSAERVLERLATYRNKWSFPEDGRLSDLLCSMHGWTCSSPNTLFCRWCETTRDEAYLLSTIDPEALQINHEKVSPRQPSPSLKNIHASSCPWAETCCASNVLRIYIPLELAQLPTRFESFTMERVNISAVNEADDLFCEQLSHKLSLHKGLGWQQRLILAVFGWKQIATRGDTDQVLECTKCLRRLGTWNFRDQPLNVISCHKSYCPYIAEEHDGLKTWQVLLAIYGCRLQIPLLLAENGKDEETNEMEDEIIDYGDDKNEAMMERSLIEGANTLLSEIPTGELFLHR</sequence>
<reference evidence="8 10" key="1">
    <citation type="journal article" date="2011" name="Science">
        <title>Comparative functional genomics of the fission yeasts.</title>
        <authorList>
            <person name="Rhind N."/>
            <person name="Chen Z."/>
            <person name="Yassour M."/>
            <person name="Thompson D.A."/>
            <person name="Haas B.J."/>
            <person name="Habib N."/>
            <person name="Wapinski I."/>
            <person name="Roy S."/>
            <person name="Lin M.F."/>
            <person name="Heiman D.I."/>
            <person name="Young S.K."/>
            <person name="Furuya K."/>
            <person name="Guo Y."/>
            <person name="Pidoux A."/>
            <person name="Chen H.M."/>
            <person name="Robbertse B."/>
            <person name="Goldberg J.M."/>
            <person name="Aoki K."/>
            <person name="Bayne E.H."/>
            <person name="Berlin A.M."/>
            <person name="Desjardins C.A."/>
            <person name="Dobbs E."/>
            <person name="Dukaj L."/>
            <person name="Fan L."/>
            <person name="FitzGerald M.G."/>
            <person name="French C."/>
            <person name="Gujja S."/>
            <person name="Hansen K."/>
            <person name="Keifenheim D."/>
            <person name="Levin J.Z."/>
            <person name="Mosher R.A."/>
            <person name="Mueller C.A."/>
            <person name="Pfiffner J."/>
            <person name="Priest M."/>
            <person name="Russ C."/>
            <person name="Smialowska A."/>
            <person name="Swoboda P."/>
            <person name="Sykes S.M."/>
            <person name="Vaughn M."/>
            <person name="Vengrova S."/>
            <person name="Yoder R."/>
            <person name="Zeng Q."/>
            <person name="Allshire R."/>
            <person name="Baulcombe D."/>
            <person name="Birren B.W."/>
            <person name="Brown W."/>
            <person name="Ekwall K."/>
            <person name="Kellis M."/>
            <person name="Leatherwood J."/>
            <person name="Levin H."/>
            <person name="Margalit H."/>
            <person name="Martienssen R."/>
            <person name="Nieduszynski C.A."/>
            <person name="Spatafora J.W."/>
            <person name="Friedman N."/>
            <person name="Dalgaard J.Z."/>
            <person name="Baumann P."/>
            <person name="Niki H."/>
            <person name="Regev A."/>
            <person name="Nusbaum C."/>
        </authorList>
    </citation>
    <scope>NUCLEOTIDE SEQUENCE [LARGE SCALE GENOMIC DNA]</scope>
    <source>
        <strain evidence="10">yFS275 / FY16936</strain>
    </source>
</reference>
<dbReference type="JaponicusDB" id="SJAG_05243">
    <property type="gene designation" value="rsm1"/>
</dbReference>
<evidence type="ECO:0000259" key="7">
    <source>
        <dbReference type="Pfam" id="PF08600"/>
    </source>
</evidence>
<accession>B6JYN6</accession>
<dbReference type="RefSeq" id="XP_002172947.1">
    <property type="nucleotide sequence ID" value="XM_002172911.1"/>
</dbReference>
<keyword evidence="3" id="KW-0863">Zinc-finger</keyword>
<gene>
    <name evidence="9" type="primary">rsm1</name>
    <name evidence="8" type="ORF">SJAG_05243</name>
</gene>
<feature type="domain" description="NuBaID C-terminal" evidence="7">
    <location>
        <begin position="193"/>
        <end position="248"/>
    </location>
</feature>
<dbReference type="GeneID" id="7049866"/>
<dbReference type="PANTHER" id="PTHR15835">
    <property type="entry name" value="NUCLEAR-INTERACTING PARTNER OF ALK"/>
    <property type="match status" value="1"/>
</dbReference>